<accession>A0AC61D7H7</accession>
<dbReference type="Proteomes" id="UP000224460">
    <property type="component" value="Unassembled WGS sequence"/>
</dbReference>
<organism evidence="1 2">
    <name type="scientific">Sporanaerobium hydrogeniformans</name>
    <dbReference type="NCBI Taxonomy" id="3072179"/>
    <lineage>
        <taxon>Bacteria</taxon>
        <taxon>Bacillati</taxon>
        <taxon>Bacillota</taxon>
        <taxon>Clostridia</taxon>
        <taxon>Lachnospirales</taxon>
        <taxon>Lachnospiraceae</taxon>
        <taxon>Sporanaerobium</taxon>
    </lineage>
</organism>
<reference evidence="1" key="1">
    <citation type="submission" date="2017-10" db="EMBL/GenBank/DDBJ databases">
        <title>Genome sequence of cellulolytic Lachnospiraceae bacterium XHS1971 isolated from hotspring sediment.</title>
        <authorList>
            <person name="Vasudevan G."/>
            <person name="Joshi A.J."/>
            <person name="Hivarkar S."/>
            <person name="Lanjekar V.B."/>
            <person name="Dhakephalkar P.K."/>
            <person name="Dagar S."/>
        </authorList>
    </citation>
    <scope>NUCLEOTIDE SEQUENCE</scope>
    <source>
        <strain evidence="1">XHS1971</strain>
    </source>
</reference>
<protein>
    <submittedName>
        <fullName evidence="1">Uncharacterized protein</fullName>
    </submittedName>
</protein>
<gene>
    <name evidence="1" type="ORF">CS063_15805</name>
</gene>
<evidence type="ECO:0000313" key="2">
    <source>
        <dbReference type="Proteomes" id="UP000224460"/>
    </source>
</evidence>
<dbReference type="EMBL" id="PEDL01000029">
    <property type="protein sequence ID" value="PHV69404.1"/>
    <property type="molecule type" value="Genomic_DNA"/>
</dbReference>
<comment type="caution">
    <text evidence="1">The sequence shown here is derived from an EMBL/GenBank/DDBJ whole genome shotgun (WGS) entry which is preliminary data.</text>
</comment>
<sequence length="666" mass="73874">MKKVHSANNSKKVKSIKSSLIITCILFAIIPLLGVTYVSYSISKNALKTTSEKLTVQMVEQIGLNTNNFISDIETSVNQFVAKDLIQSNALAHYFSTDNKEKISANMQMSQAIVTLANLNENIKSTHLVLDKGEILSGGEGINREGLLTLTKLELGGLLYWQKGLGEDREGIYVLRDVIAPSSKGVGKLGITIHLQGFNPIFNNAKLLEGSSLMIVDTSKQVIYSTVEGALTIEEDLWEVICLQEPLETVTWNKNLITYTNLSNGWRLIARVPEHALTKQLTQVTVYIGGIIFITGIIAVAVGVNSAKRFSDPIINLMKYIKEAEQGNLMVQIEPRGNNEVTELCKSFNCMITHIRELLIQTTKVTEQSLEDSKMLNQSTEYSAESVAQLSSSVRDIAEGTIYQDINVKKGRETMNDLAKGIQEIIYKSQAVYENNQGIKLFIEEATKCIALLKETMSSSLTMFSHIEESITELEGLNKEIGAMMGLLDTISTQTNLLALNASIEAARAGKAGQGFVIVAQEVRNLAEQSRASTTTVQQALHQIKEKNTDANELVHKSTTIFKKQEEVFNKTSHIFLNIVQTLKVMDKELEGINDKMQKMEDLKEETLLQIDTIAQVTEKSTEATQEVYALSEEQKSIMTDLSGLSNRLTTTMEALNESVKYFKLS</sequence>
<name>A0AC61D7H7_9FIRM</name>
<evidence type="ECO:0000313" key="1">
    <source>
        <dbReference type="EMBL" id="PHV69404.1"/>
    </source>
</evidence>
<proteinExistence type="predicted"/>
<keyword evidence="2" id="KW-1185">Reference proteome</keyword>